<evidence type="ECO:0000256" key="1">
    <source>
        <dbReference type="SAM" id="SignalP"/>
    </source>
</evidence>
<reference evidence="3" key="1">
    <citation type="journal article" date="2019" name="Int. J. Syst. Evol. Microbiol.">
        <title>The Global Catalogue of Microorganisms (GCM) 10K type strain sequencing project: providing services to taxonomists for standard genome sequencing and annotation.</title>
        <authorList>
            <consortium name="The Broad Institute Genomics Platform"/>
            <consortium name="The Broad Institute Genome Sequencing Center for Infectious Disease"/>
            <person name="Wu L."/>
            <person name="Ma J."/>
        </authorList>
    </citation>
    <scope>NUCLEOTIDE SEQUENCE [LARGE SCALE GENOMIC DNA]</scope>
    <source>
        <strain evidence="3">KCTC 52042</strain>
    </source>
</reference>
<feature type="signal peptide" evidence="1">
    <location>
        <begin position="1"/>
        <end position="19"/>
    </location>
</feature>
<keyword evidence="3" id="KW-1185">Reference proteome</keyword>
<dbReference type="Proteomes" id="UP001597460">
    <property type="component" value="Unassembled WGS sequence"/>
</dbReference>
<dbReference type="SUPFAM" id="SSF117782">
    <property type="entry name" value="YbjQ-like"/>
    <property type="match status" value="1"/>
</dbReference>
<proteinExistence type="predicted"/>
<keyword evidence="1" id="KW-0732">Signal</keyword>
<dbReference type="RefSeq" id="WP_390298541.1">
    <property type="nucleotide sequence ID" value="NZ_JBHULI010000003.1"/>
</dbReference>
<sequence>MKPLIQIALVLILASCATADLTMDGGYSYYGIDFREYTEQDFRFTTENPSGDYESVGIIEVEFYPEIIQITAGTYRTAVGDDNIWTNNGKQYTVQRKFDGRNYEYYAVEIFNTESLIAEMYDIATEWDANAVVNLRFENQPFNTGVYWTKVKVRGFAIREL</sequence>
<dbReference type="PROSITE" id="PS51257">
    <property type="entry name" value="PROKAR_LIPOPROTEIN"/>
    <property type="match status" value="1"/>
</dbReference>
<evidence type="ECO:0000313" key="3">
    <source>
        <dbReference type="Proteomes" id="UP001597460"/>
    </source>
</evidence>
<dbReference type="EMBL" id="JBHULI010000003">
    <property type="protein sequence ID" value="MFD2531456.1"/>
    <property type="molecule type" value="Genomic_DNA"/>
</dbReference>
<accession>A0ABW5JFC4</accession>
<comment type="caution">
    <text evidence="2">The sequence shown here is derived from an EMBL/GenBank/DDBJ whole genome shotgun (WGS) entry which is preliminary data.</text>
</comment>
<evidence type="ECO:0000313" key="2">
    <source>
        <dbReference type="EMBL" id="MFD2531456.1"/>
    </source>
</evidence>
<gene>
    <name evidence="2" type="ORF">ACFSVN_03245</name>
</gene>
<feature type="chain" id="PRO_5047305879" evidence="1">
    <location>
        <begin position="20"/>
        <end position="161"/>
    </location>
</feature>
<dbReference type="InterPro" id="IPR035439">
    <property type="entry name" value="UPF0145_dom_sf"/>
</dbReference>
<organism evidence="2 3">
    <name type="scientific">Gracilimonas halophila</name>
    <dbReference type="NCBI Taxonomy" id="1834464"/>
    <lineage>
        <taxon>Bacteria</taxon>
        <taxon>Pseudomonadati</taxon>
        <taxon>Balneolota</taxon>
        <taxon>Balneolia</taxon>
        <taxon>Balneolales</taxon>
        <taxon>Balneolaceae</taxon>
        <taxon>Gracilimonas</taxon>
    </lineage>
</organism>
<name>A0ABW5JFC4_9BACT</name>
<protein>
    <submittedName>
        <fullName evidence="2">Uncharacterized protein</fullName>
    </submittedName>
</protein>